<dbReference type="EMBL" id="JAERTZ010000021">
    <property type="protein sequence ID" value="MBL1377597.1"/>
    <property type="molecule type" value="Genomic_DNA"/>
</dbReference>
<name>A0ABS1QST1_9GAMM</name>
<sequence length="107" mass="11103">MAAGIEQHRQLAAGAGEQAKGDFIDPAMVLQGGQDLRQVENPAGRPQQPLDGLTVQLPLRVIEPAAELGIGVEDAALLVQLEQAAGKIIGVGEGVLRQRPAPAAGRR</sequence>
<keyword evidence="2" id="KW-1185">Reference proteome</keyword>
<dbReference type="Proteomes" id="UP000638570">
    <property type="component" value="Unassembled WGS sequence"/>
</dbReference>
<evidence type="ECO:0000313" key="2">
    <source>
        <dbReference type="Proteomes" id="UP000638570"/>
    </source>
</evidence>
<evidence type="ECO:0000313" key="1">
    <source>
        <dbReference type="EMBL" id="MBL1377597.1"/>
    </source>
</evidence>
<organism evidence="1 2">
    <name type="scientific">Zobellella iuensis</name>
    <dbReference type="NCBI Taxonomy" id="2803811"/>
    <lineage>
        <taxon>Bacteria</taxon>
        <taxon>Pseudomonadati</taxon>
        <taxon>Pseudomonadota</taxon>
        <taxon>Gammaproteobacteria</taxon>
        <taxon>Aeromonadales</taxon>
        <taxon>Aeromonadaceae</taxon>
        <taxon>Zobellella</taxon>
    </lineage>
</organism>
<accession>A0ABS1QST1</accession>
<comment type="caution">
    <text evidence="1">The sequence shown here is derived from an EMBL/GenBank/DDBJ whole genome shotgun (WGS) entry which is preliminary data.</text>
</comment>
<proteinExistence type="predicted"/>
<reference evidence="2" key="1">
    <citation type="submission" date="2021-01" db="EMBL/GenBank/DDBJ databases">
        <title>Genome public.</title>
        <authorList>
            <person name="Liu C."/>
            <person name="Sun Q."/>
        </authorList>
    </citation>
    <scope>NUCLEOTIDE SEQUENCE [LARGE SCALE GENOMIC DNA]</scope>
    <source>
        <strain evidence="2">CGMCC 1.18722</strain>
    </source>
</reference>
<gene>
    <name evidence="1" type="ORF">JKV55_09675</name>
</gene>
<protein>
    <submittedName>
        <fullName evidence="1">Uncharacterized protein</fullName>
    </submittedName>
</protein>